<keyword evidence="1" id="KW-0472">Membrane</keyword>
<evidence type="ECO:0000313" key="3">
    <source>
        <dbReference type="Proteomes" id="UP000321805"/>
    </source>
</evidence>
<dbReference type="Proteomes" id="UP000321805">
    <property type="component" value="Chromosome"/>
</dbReference>
<sequence length="507" mass="55359">MPPADLATAPVPPGRPAGAATWRSRLAGLPWPAIALLVLATATFVGFLVYPTYPNYDSYYSMLWGREILHGHLPSFDVYRTPTEHPLAIAFGAALSLLGRGGDRVMVFCTEASFVVLCAGVYRLARRAFTPLVGLAAAGILCTRFDFPFLAARAYIDIPYLVFVVWAAAFELERPRRGGIVWVLLACAGLLRPEAWILIGLYFLWMASGELGAASAAQRVRRWTRYAAVAAIGPVVWVAVDFIVTGHPFFSLQHTSGLADELGRTKGLSEVPSAMKRFFYSLAKAPVIYAAIAGFVVALWLAPRRVVMPTVLWLIGTGTFVLVGIAGLSVIDRYLLVPTLMVMVFAAVSLAGWTMLREDLIIRKVWAVAAGLIVVYGVVFTATRVNLRVFDSELKLRGDSHHALVRLLDQPRVRAALHRCGPLSTPSHKLVPDSRWVLGAGAGGVLARADPAARTRIQRGVALYVVDRAALLRQALVDKSDDVFNDIPMSGFSRLAFNDYYSVYVRC</sequence>
<dbReference type="OrthoDB" id="5241768at2"/>
<dbReference type="AlphaFoldDB" id="A0A5B8U6N3"/>
<keyword evidence="3" id="KW-1185">Reference proteome</keyword>
<feature type="transmembrane region" description="Helical" evidence="1">
    <location>
        <begin position="154"/>
        <end position="170"/>
    </location>
</feature>
<protein>
    <recommendedName>
        <fullName evidence="4">Glycosyltransferase RgtA/B/C/D-like domain-containing protein</fullName>
    </recommendedName>
</protein>
<dbReference type="RefSeq" id="WP_146920421.1">
    <property type="nucleotide sequence ID" value="NZ_CP042430.1"/>
</dbReference>
<feature type="transmembrane region" description="Helical" evidence="1">
    <location>
        <begin position="334"/>
        <end position="353"/>
    </location>
</feature>
<dbReference type="KEGG" id="bsol:FSW04_14405"/>
<proteinExistence type="predicted"/>
<feature type="transmembrane region" description="Helical" evidence="1">
    <location>
        <begin position="226"/>
        <end position="250"/>
    </location>
</feature>
<evidence type="ECO:0000256" key="1">
    <source>
        <dbReference type="SAM" id="Phobius"/>
    </source>
</evidence>
<feature type="transmembrane region" description="Helical" evidence="1">
    <location>
        <begin position="278"/>
        <end position="302"/>
    </location>
</feature>
<feature type="transmembrane region" description="Helical" evidence="1">
    <location>
        <begin position="365"/>
        <end position="387"/>
    </location>
</feature>
<gene>
    <name evidence="2" type="ORF">FSW04_14405</name>
</gene>
<feature type="transmembrane region" description="Helical" evidence="1">
    <location>
        <begin position="311"/>
        <end position="328"/>
    </location>
</feature>
<accession>A0A5B8U6N3</accession>
<organism evidence="2 3">
    <name type="scientific">Baekduia soli</name>
    <dbReference type="NCBI Taxonomy" id="496014"/>
    <lineage>
        <taxon>Bacteria</taxon>
        <taxon>Bacillati</taxon>
        <taxon>Actinomycetota</taxon>
        <taxon>Thermoleophilia</taxon>
        <taxon>Solirubrobacterales</taxon>
        <taxon>Baekduiaceae</taxon>
        <taxon>Baekduia</taxon>
    </lineage>
</organism>
<name>A0A5B8U6N3_9ACTN</name>
<dbReference type="EMBL" id="CP042430">
    <property type="protein sequence ID" value="QEC48647.1"/>
    <property type="molecule type" value="Genomic_DNA"/>
</dbReference>
<feature type="transmembrane region" description="Helical" evidence="1">
    <location>
        <begin position="182"/>
        <end position="205"/>
    </location>
</feature>
<evidence type="ECO:0008006" key="4">
    <source>
        <dbReference type="Google" id="ProtNLM"/>
    </source>
</evidence>
<feature type="transmembrane region" description="Helical" evidence="1">
    <location>
        <begin position="31"/>
        <end position="53"/>
    </location>
</feature>
<evidence type="ECO:0000313" key="2">
    <source>
        <dbReference type="EMBL" id="QEC48647.1"/>
    </source>
</evidence>
<keyword evidence="1" id="KW-1133">Transmembrane helix</keyword>
<keyword evidence="1" id="KW-0812">Transmembrane</keyword>
<reference evidence="2 3" key="1">
    <citation type="journal article" date="2018" name="J. Microbiol.">
        <title>Baekduia soli gen. nov., sp. nov., a novel bacterium isolated from the soil of Baekdu Mountain and proposal of a novel family name, Baekduiaceae fam. nov.</title>
        <authorList>
            <person name="An D.S."/>
            <person name="Siddiqi M.Z."/>
            <person name="Kim K.H."/>
            <person name="Yu H.S."/>
            <person name="Im W.T."/>
        </authorList>
    </citation>
    <scope>NUCLEOTIDE SEQUENCE [LARGE SCALE GENOMIC DNA]</scope>
    <source>
        <strain evidence="2 3">BR7-21</strain>
    </source>
</reference>